<keyword evidence="1" id="KW-0378">Hydrolase</keyword>
<protein>
    <submittedName>
        <fullName evidence="3">MBL fold metallo-hydrolase</fullName>
    </submittedName>
</protein>
<comment type="caution">
    <text evidence="3">The sequence shown here is derived from an EMBL/GenBank/DDBJ whole genome shotgun (WGS) entry which is preliminary data.</text>
</comment>
<dbReference type="Proteomes" id="UP001356308">
    <property type="component" value="Unassembled WGS sequence"/>
</dbReference>
<dbReference type="RefSeq" id="WP_272652703.1">
    <property type="nucleotide sequence ID" value="NZ_JAZDDG010000009.1"/>
</dbReference>
<dbReference type="Gene3D" id="3.60.15.10">
    <property type="entry name" value="Ribonuclease Z/Hydroxyacylglutathione hydrolase-like"/>
    <property type="match status" value="1"/>
</dbReference>
<accession>A0ABU7IYG5</accession>
<dbReference type="EMBL" id="JAZDDG010000009">
    <property type="protein sequence ID" value="MEE1978025.1"/>
    <property type="molecule type" value="Genomic_DNA"/>
</dbReference>
<organism evidence="3 4">
    <name type="scientific">Maribacter cobaltidurans</name>
    <dbReference type="NCBI Taxonomy" id="1178778"/>
    <lineage>
        <taxon>Bacteria</taxon>
        <taxon>Pseudomonadati</taxon>
        <taxon>Bacteroidota</taxon>
        <taxon>Flavobacteriia</taxon>
        <taxon>Flavobacteriales</taxon>
        <taxon>Flavobacteriaceae</taxon>
        <taxon>Maribacter</taxon>
    </lineage>
</organism>
<dbReference type="SMART" id="SM00849">
    <property type="entry name" value="Lactamase_B"/>
    <property type="match status" value="1"/>
</dbReference>
<dbReference type="InterPro" id="IPR001279">
    <property type="entry name" value="Metallo-B-lactamas"/>
</dbReference>
<name>A0ABU7IYG5_9FLAO</name>
<dbReference type="PANTHER" id="PTHR43546">
    <property type="entry name" value="UPF0173 METAL-DEPENDENT HYDROLASE MJ1163-RELATED"/>
    <property type="match status" value="1"/>
</dbReference>
<proteinExistence type="predicted"/>
<reference evidence="3 4" key="1">
    <citation type="submission" date="2024-01" db="EMBL/GenBank/DDBJ databases">
        <title>Maribacter spp. originated from different algae showed divergent polysaccharides utilization ability.</title>
        <authorList>
            <person name="Wang H."/>
            <person name="Wu Y."/>
        </authorList>
    </citation>
    <scope>NUCLEOTIDE SEQUENCE [LARGE SCALE GENOMIC DNA]</scope>
    <source>
        <strain evidence="3 4">PR1</strain>
    </source>
</reference>
<evidence type="ECO:0000259" key="2">
    <source>
        <dbReference type="SMART" id="SM00849"/>
    </source>
</evidence>
<dbReference type="InterPro" id="IPR036866">
    <property type="entry name" value="RibonucZ/Hydroxyglut_hydro"/>
</dbReference>
<dbReference type="Pfam" id="PF12706">
    <property type="entry name" value="Lactamase_B_2"/>
    <property type="match status" value="1"/>
</dbReference>
<dbReference type="PANTHER" id="PTHR43546:SF9">
    <property type="entry name" value="L-ASCORBATE-6-PHOSPHATE LACTONASE ULAG-RELATED"/>
    <property type="match status" value="1"/>
</dbReference>
<feature type="domain" description="Metallo-beta-lactamase" evidence="2">
    <location>
        <begin position="7"/>
        <end position="215"/>
    </location>
</feature>
<sequence>MEVQLWRNATVLLHLKDKKILIDPMLGEKSSFGVFPWTQDNRLNPLTDLPFGPKELDDYLTNLDAIVVTHLHPDHWDATAIEILDKNLPIICPVPIAETIVNYGFKNVTGIENNTTFKEISISITQGLHGIGEIGKKMGTVNGFVFSTKEESIYFAGDTIWCEEVKTAINLHNPQYVVVAGGAATFEIGKPVTMTSDDILALCESFSEISVIITHLEAVSPCTETHKYISGRILANGFSNRCYIPKNGENLTFN</sequence>
<gene>
    <name evidence="3" type="ORF">V1I91_18250</name>
</gene>
<keyword evidence="4" id="KW-1185">Reference proteome</keyword>
<evidence type="ECO:0000256" key="1">
    <source>
        <dbReference type="ARBA" id="ARBA00022801"/>
    </source>
</evidence>
<dbReference type="InterPro" id="IPR050114">
    <property type="entry name" value="UPF0173_UPF0282_UlaG_hydrolase"/>
</dbReference>
<dbReference type="SUPFAM" id="SSF56281">
    <property type="entry name" value="Metallo-hydrolase/oxidoreductase"/>
    <property type="match status" value="1"/>
</dbReference>
<evidence type="ECO:0000313" key="4">
    <source>
        <dbReference type="Proteomes" id="UP001356308"/>
    </source>
</evidence>
<evidence type="ECO:0000313" key="3">
    <source>
        <dbReference type="EMBL" id="MEE1978025.1"/>
    </source>
</evidence>